<keyword evidence="4" id="KW-1185">Reference proteome</keyword>
<dbReference type="PANTHER" id="PTHR43173">
    <property type="entry name" value="ABC1 FAMILY PROTEIN"/>
    <property type="match status" value="1"/>
</dbReference>
<protein>
    <submittedName>
        <fullName evidence="5">ABC1 domain-containing protein</fullName>
    </submittedName>
</protein>
<dbReference type="InterPro" id="IPR011009">
    <property type="entry name" value="Kinase-like_dom_sf"/>
</dbReference>
<keyword evidence="2" id="KW-0472">Membrane</keyword>
<dbReference type="Proteomes" id="UP000008854">
    <property type="component" value="Unassembled WGS sequence"/>
</dbReference>
<reference evidence="5" key="2">
    <citation type="submission" date="2019-11" db="UniProtKB">
        <authorList>
            <consortium name="WormBaseParasite"/>
        </authorList>
    </citation>
    <scope>IDENTIFICATION</scope>
    <source>
        <strain evidence="5">Puerto Rican</strain>
    </source>
</reference>
<dbReference type="FunCoup" id="A0A5K4FEF8">
    <property type="interactions" value="193"/>
</dbReference>
<reference evidence="4" key="1">
    <citation type="journal article" date="2012" name="PLoS Negl. Trop. Dis.">
        <title>A systematically improved high quality genome and transcriptome of the human blood fluke Schistosoma mansoni.</title>
        <authorList>
            <person name="Protasio A.V."/>
            <person name="Tsai I.J."/>
            <person name="Babbage A."/>
            <person name="Nichol S."/>
            <person name="Hunt M."/>
            <person name="Aslett M.A."/>
            <person name="De Silva N."/>
            <person name="Velarde G.S."/>
            <person name="Anderson T.J."/>
            <person name="Clark R.C."/>
            <person name="Davidson C."/>
            <person name="Dillon G.P."/>
            <person name="Holroyd N.E."/>
            <person name="LoVerde P.T."/>
            <person name="Lloyd C."/>
            <person name="McQuillan J."/>
            <person name="Oliveira G."/>
            <person name="Otto T.D."/>
            <person name="Parker-Manuel S.J."/>
            <person name="Quail M.A."/>
            <person name="Wilson R.A."/>
            <person name="Zerlotini A."/>
            <person name="Dunne D.W."/>
            <person name="Berriman M."/>
        </authorList>
    </citation>
    <scope>NUCLEOTIDE SEQUENCE [LARGE SCALE GENOMIC DNA]</scope>
    <source>
        <strain evidence="4">Puerto Rican</strain>
    </source>
</reference>
<dbReference type="InterPro" id="IPR045307">
    <property type="entry name" value="ADCK1_dom"/>
</dbReference>
<keyword evidence="2" id="KW-0812">Transmembrane</keyword>
<feature type="transmembrane region" description="Helical" evidence="2">
    <location>
        <begin position="361"/>
        <end position="383"/>
    </location>
</feature>
<dbReference type="InParanoid" id="A0A5K4FEF8"/>
<sequence length="619" mass="70948">MTFGGRWSRLTGLTTKHARYSGLAFSVPIFSSFVYYVYLHNGGERNVYNHVLTAKRFLRAVYTGTLISMDYKWTMTIFPHGSEHYLDELAKCHQRAADRILKGCLYNGGLYIKMGQGLASMNHVLPVQYTETLEKLHDQALVRSGDEIHRIFMEDFGKPPTELFASFEYKPLAAASLAQVHRAVTHYGEEVAVKVQYEDLRDRFDGDMATLELLLKLVEKMHPNFGFAWVLQDMRETLAKELDFENEADNSVQCSIDLSDLGTLDKNGSVHVPWVDRKLTSKRVLTAEFIDGIKINQVSALRDAGFSLAELDSLLIRAFGHQVFCTGFVHADPHPGNLLVRRKPQIKLNVFQKIKSSIHCIPYIISNAILWIGFLCYFPISIAQKLKNPNRKLFTYPNTSRNTTEIQLVLLDHGLYDTLPCDKRKALCRMYQAILDSNESTMKEASSFLGVEDWSTFGEVILQRPWRRRTFRLPSQLSEADKAYIRATAIEHFDRVMSVLEQMPRPMLLFIRNLNLIRSICRSHGDPIDRHSLMIDSAILGSRITTSYSGKLIPLSWIDRLRVNITLQRYHWKLKYETFNIWIQGLFYQLLYAIGQVPDIKELSSLYNAATPKVLSANV</sequence>
<dbReference type="InterPro" id="IPR004147">
    <property type="entry name" value="ABC1_dom"/>
</dbReference>
<name>A0A5K4FEF8_SCHMA</name>
<dbReference type="CDD" id="cd13969">
    <property type="entry name" value="ADCK1-like"/>
    <property type="match status" value="1"/>
</dbReference>
<dbReference type="SUPFAM" id="SSF56112">
    <property type="entry name" value="Protein kinase-like (PK-like)"/>
    <property type="match status" value="1"/>
</dbReference>
<dbReference type="ExpressionAtlas" id="A0A5K4FEF8">
    <property type="expression patterns" value="baseline"/>
</dbReference>
<feature type="domain" description="ABC1 atypical kinase-like" evidence="3">
    <location>
        <begin position="135"/>
        <end position="348"/>
    </location>
</feature>
<comment type="similarity">
    <text evidence="1">Belongs to the protein kinase superfamily. ADCK protein kinase family.</text>
</comment>
<dbReference type="STRING" id="6183.A0A5K4FEF8"/>
<evidence type="ECO:0000256" key="2">
    <source>
        <dbReference type="SAM" id="Phobius"/>
    </source>
</evidence>
<dbReference type="AlphaFoldDB" id="A0A5K4FEF8"/>
<evidence type="ECO:0000313" key="5">
    <source>
        <dbReference type="WBParaSite" id="Smp_341650.1"/>
    </source>
</evidence>
<dbReference type="Pfam" id="PF03109">
    <property type="entry name" value="ABC1"/>
    <property type="match status" value="1"/>
</dbReference>
<organism evidence="4 5">
    <name type="scientific">Schistosoma mansoni</name>
    <name type="common">Blood fluke</name>
    <dbReference type="NCBI Taxonomy" id="6183"/>
    <lineage>
        <taxon>Eukaryota</taxon>
        <taxon>Metazoa</taxon>
        <taxon>Spiralia</taxon>
        <taxon>Lophotrochozoa</taxon>
        <taxon>Platyhelminthes</taxon>
        <taxon>Trematoda</taxon>
        <taxon>Digenea</taxon>
        <taxon>Strigeidida</taxon>
        <taxon>Schistosomatoidea</taxon>
        <taxon>Schistosomatidae</taxon>
        <taxon>Schistosoma</taxon>
    </lineage>
</organism>
<dbReference type="WBParaSite" id="Smp_341650.1">
    <property type="protein sequence ID" value="Smp_341650.1"/>
    <property type="gene ID" value="Smp_341650"/>
</dbReference>
<evidence type="ECO:0000256" key="1">
    <source>
        <dbReference type="ARBA" id="ARBA00009670"/>
    </source>
</evidence>
<dbReference type="InterPro" id="IPR051130">
    <property type="entry name" value="Mito_struct-func_regulator"/>
</dbReference>
<evidence type="ECO:0000313" key="4">
    <source>
        <dbReference type="Proteomes" id="UP000008854"/>
    </source>
</evidence>
<feature type="transmembrane region" description="Helical" evidence="2">
    <location>
        <begin position="20"/>
        <end position="39"/>
    </location>
</feature>
<keyword evidence="2" id="KW-1133">Transmembrane helix</keyword>
<proteinExistence type="inferred from homology"/>
<evidence type="ECO:0000259" key="3">
    <source>
        <dbReference type="Pfam" id="PF03109"/>
    </source>
</evidence>
<dbReference type="PANTHER" id="PTHR43173:SF28">
    <property type="entry name" value="AARF DOMAIN CONTAINING KINASE 5"/>
    <property type="match status" value="1"/>
</dbReference>
<accession>A0A5K4FEF8</accession>